<keyword evidence="2" id="KW-1133">Transmembrane helix</keyword>
<proteinExistence type="predicted"/>
<protein>
    <submittedName>
        <fullName evidence="3">Uncharacterized protein</fullName>
    </submittedName>
</protein>
<sequence length="156" mass="17303">MRRAVDRPSFAERSDDDERLAGDHDVGVTTVEGRPEDPEPVTIRARTLALRLGLAIPLAIVSIPFLLVWAFNLVWWSPALTGPGPNPCDPAVDGWGACWRPEQRTFWIVAAAVGLPGAVCLVISLIRLRRTRRWWPWPIATAVLLVSCHLALMQIP</sequence>
<feature type="compositionally biased region" description="Basic and acidic residues" evidence="1">
    <location>
        <begin position="1"/>
        <end position="13"/>
    </location>
</feature>
<accession>A0A1N6A2Y8</accession>
<evidence type="ECO:0000313" key="3">
    <source>
        <dbReference type="EMBL" id="SIN28408.1"/>
    </source>
</evidence>
<organism evidence="3 4">
    <name type="scientific">Micromonospora cremea</name>
    <dbReference type="NCBI Taxonomy" id="709881"/>
    <lineage>
        <taxon>Bacteria</taxon>
        <taxon>Bacillati</taxon>
        <taxon>Actinomycetota</taxon>
        <taxon>Actinomycetes</taxon>
        <taxon>Micromonosporales</taxon>
        <taxon>Micromonosporaceae</taxon>
        <taxon>Micromonospora</taxon>
    </lineage>
</organism>
<dbReference type="RefSeq" id="WP_074315715.1">
    <property type="nucleotide sequence ID" value="NZ_FSQT01000002.1"/>
</dbReference>
<evidence type="ECO:0000256" key="2">
    <source>
        <dbReference type="SAM" id="Phobius"/>
    </source>
</evidence>
<feature type="transmembrane region" description="Helical" evidence="2">
    <location>
        <begin position="135"/>
        <end position="155"/>
    </location>
</feature>
<keyword evidence="4" id="KW-1185">Reference proteome</keyword>
<dbReference type="EMBL" id="FSQT01000002">
    <property type="protein sequence ID" value="SIN28408.1"/>
    <property type="molecule type" value="Genomic_DNA"/>
</dbReference>
<evidence type="ECO:0000313" key="4">
    <source>
        <dbReference type="Proteomes" id="UP000185124"/>
    </source>
</evidence>
<keyword evidence="2" id="KW-0812">Transmembrane</keyword>
<dbReference type="AlphaFoldDB" id="A0A1N6A2Y8"/>
<dbReference type="Proteomes" id="UP000185124">
    <property type="component" value="Unassembled WGS sequence"/>
</dbReference>
<feature type="region of interest" description="Disordered" evidence="1">
    <location>
        <begin position="1"/>
        <end position="38"/>
    </location>
</feature>
<evidence type="ECO:0000256" key="1">
    <source>
        <dbReference type="SAM" id="MobiDB-lite"/>
    </source>
</evidence>
<feature type="transmembrane region" description="Helical" evidence="2">
    <location>
        <begin position="106"/>
        <end position="128"/>
    </location>
</feature>
<reference evidence="4" key="1">
    <citation type="submission" date="2016-12" db="EMBL/GenBank/DDBJ databases">
        <authorList>
            <person name="Varghese N."/>
            <person name="Submissions S."/>
        </authorList>
    </citation>
    <scope>NUCLEOTIDE SEQUENCE [LARGE SCALE GENOMIC DNA]</scope>
    <source>
        <strain evidence="4">DSM 45599</strain>
    </source>
</reference>
<feature type="transmembrane region" description="Helical" evidence="2">
    <location>
        <begin position="52"/>
        <end position="76"/>
    </location>
</feature>
<dbReference type="OrthoDB" id="3388079at2"/>
<keyword evidence="2" id="KW-0472">Membrane</keyword>
<name>A0A1N6A2Y8_9ACTN</name>
<gene>
    <name evidence="3" type="ORF">SAMN04489832_4837</name>
</gene>